<sequence>MDKFRRIGAGFCGTVWTSPCEESVHFGRAFKREDGGPGRSLLNDFRMHQSVLEAREKLSELPGFESSSVHIYVPRFAEFIGPEDGWWNSNLEYFPSGYTACNMILSERIPAVSQKARELLIDRYCPSSFAAEIKTSEANEDCLIRPYLGRRRYNAAAHTRPSRFKAFSLRNYPLHLDQMEELGLDAADLVHYVEVMAEALAMMHWLAGIDANDVEFVLAPPRSAEKTPAVISNKLGDHVMWILDFDCCNRLSFDIDGVDQAVTAFFKNDPFYPRPNSSSALWAAFRRKYIEVSNDILQTRLLNDNDKDDIQKLPEAFMQRIEERI</sequence>
<dbReference type="Proteomes" id="UP001219355">
    <property type="component" value="Chromosome 3"/>
</dbReference>
<dbReference type="Pfam" id="PF12417">
    <property type="entry name" value="DUF3669"/>
    <property type="match status" value="1"/>
</dbReference>
<keyword evidence="3" id="KW-1185">Reference proteome</keyword>
<accession>A0AAF0IK92</accession>
<reference evidence="2" key="1">
    <citation type="submission" date="2023-03" db="EMBL/GenBank/DDBJ databases">
        <title>Emydomyces testavorans Genome Sequence.</title>
        <authorList>
            <person name="Hoyer L."/>
        </authorList>
    </citation>
    <scope>NUCLEOTIDE SEQUENCE</scope>
    <source>
        <strain evidence="2">16-2883</strain>
    </source>
</reference>
<evidence type="ECO:0000313" key="2">
    <source>
        <dbReference type="EMBL" id="WEW59682.1"/>
    </source>
</evidence>
<evidence type="ECO:0000313" key="3">
    <source>
        <dbReference type="Proteomes" id="UP001219355"/>
    </source>
</evidence>
<dbReference type="AlphaFoldDB" id="A0AAF0IK92"/>
<name>A0AAF0IK92_9EURO</name>
<evidence type="ECO:0000259" key="1">
    <source>
        <dbReference type="Pfam" id="PF12417"/>
    </source>
</evidence>
<feature type="domain" description="DUF3669" evidence="1">
    <location>
        <begin position="240"/>
        <end position="299"/>
    </location>
</feature>
<dbReference type="PANTHER" id="PTHR40780:SF3">
    <property type="entry name" value="DUF3669 DOMAIN-CONTAINING PROTEIN"/>
    <property type="match status" value="1"/>
</dbReference>
<proteinExistence type="predicted"/>
<protein>
    <recommendedName>
        <fullName evidence="1">DUF3669 domain-containing protein</fullName>
    </recommendedName>
</protein>
<dbReference type="InterPro" id="IPR022137">
    <property type="entry name" value="Znf_prot_DUF3669"/>
</dbReference>
<dbReference type="EMBL" id="CP120629">
    <property type="protein sequence ID" value="WEW59682.1"/>
    <property type="molecule type" value="Genomic_DNA"/>
</dbReference>
<gene>
    <name evidence="2" type="ORF">PRK78_005161</name>
</gene>
<organism evidence="2 3">
    <name type="scientific">Emydomyces testavorans</name>
    <dbReference type="NCBI Taxonomy" id="2070801"/>
    <lineage>
        <taxon>Eukaryota</taxon>
        <taxon>Fungi</taxon>
        <taxon>Dikarya</taxon>
        <taxon>Ascomycota</taxon>
        <taxon>Pezizomycotina</taxon>
        <taxon>Eurotiomycetes</taxon>
        <taxon>Eurotiomycetidae</taxon>
        <taxon>Onygenales</taxon>
        <taxon>Nannizziopsiaceae</taxon>
        <taxon>Emydomyces</taxon>
    </lineage>
</organism>
<dbReference type="PANTHER" id="PTHR40780">
    <property type="entry name" value="DUF3669 DOMAIN-CONTAINING PROTEIN"/>
    <property type="match status" value="1"/>
</dbReference>